<dbReference type="Gene3D" id="1.10.167.10">
    <property type="entry name" value="Regulator of G-protein Signalling 4, domain 2"/>
    <property type="match status" value="1"/>
</dbReference>
<dbReference type="AlphaFoldDB" id="A0A3P7LYK7"/>
<keyword evidence="3" id="KW-1185">Reference proteome</keyword>
<organism evidence="2 3">
    <name type="scientific">Dibothriocephalus latus</name>
    <name type="common">Fish tapeworm</name>
    <name type="synonym">Diphyllobothrium latum</name>
    <dbReference type="NCBI Taxonomy" id="60516"/>
    <lineage>
        <taxon>Eukaryota</taxon>
        <taxon>Metazoa</taxon>
        <taxon>Spiralia</taxon>
        <taxon>Lophotrochozoa</taxon>
        <taxon>Platyhelminthes</taxon>
        <taxon>Cestoda</taxon>
        <taxon>Eucestoda</taxon>
        <taxon>Diphyllobothriidea</taxon>
        <taxon>Diphyllobothriidae</taxon>
        <taxon>Dibothriocephalus</taxon>
    </lineage>
</organism>
<dbReference type="GO" id="GO:0005524">
    <property type="term" value="F:ATP binding"/>
    <property type="evidence" value="ECO:0007669"/>
    <property type="project" value="UniProtKB-KW"/>
</dbReference>
<keyword evidence="1" id="KW-0547">Nucleotide-binding</keyword>
<evidence type="ECO:0000313" key="3">
    <source>
        <dbReference type="Proteomes" id="UP000281553"/>
    </source>
</evidence>
<dbReference type="GO" id="GO:0004703">
    <property type="term" value="F:G protein-coupled receptor kinase activity"/>
    <property type="evidence" value="ECO:0007669"/>
    <property type="project" value="InterPro"/>
</dbReference>
<gene>
    <name evidence="2" type="ORF">DILT_LOCUS11964</name>
</gene>
<dbReference type="InterPro" id="IPR000239">
    <property type="entry name" value="GPCR_kinase"/>
</dbReference>
<keyword evidence="1" id="KW-0067">ATP-binding</keyword>
<dbReference type="GO" id="GO:0007165">
    <property type="term" value="P:signal transduction"/>
    <property type="evidence" value="ECO:0007669"/>
    <property type="project" value="InterPro"/>
</dbReference>
<dbReference type="PRINTS" id="PR00717">
    <property type="entry name" value="GPCRKINASE"/>
</dbReference>
<dbReference type="InterPro" id="IPR044926">
    <property type="entry name" value="RGS_subdomain_2"/>
</dbReference>
<dbReference type="EC" id="2.7.11.-" evidence="1"/>
<proteinExistence type="inferred from homology"/>
<dbReference type="OrthoDB" id="354826at2759"/>
<keyword evidence="1" id="KW-0418">Kinase</keyword>
<evidence type="ECO:0000313" key="2">
    <source>
        <dbReference type="EMBL" id="VDN16133.1"/>
    </source>
</evidence>
<name>A0A3P7LYK7_DIBLA</name>
<dbReference type="Proteomes" id="UP000281553">
    <property type="component" value="Unassembled WGS sequence"/>
</dbReference>
<evidence type="ECO:0000256" key="1">
    <source>
        <dbReference type="RuleBase" id="RU000308"/>
    </source>
</evidence>
<reference evidence="2 3" key="1">
    <citation type="submission" date="2018-11" db="EMBL/GenBank/DDBJ databases">
        <authorList>
            <consortium name="Pathogen Informatics"/>
        </authorList>
    </citation>
    <scope>NUCLEOTIDE SEQUENCE [LARGE SCALE GENOMIC DNA]</scope>
</reference>
<accession>A0A3P7LYK7</accession>
<keyword evidence="1" id="KW-0808">Transferase</keyword>
<keyword evidence="1" id="KW-0723">Serine/threonine-protein kinase</keyword>
<protein>
    <recommendedName>
        <fullName evidence="1">G protein-coupled receptor kinase</fullName>
        <ecNumber evidence="1">2.7.11.-</ecNumber>
    </recommendedName>
</protein>
<sequence length="117" mass="13526">MNWKRLEAGLMEPPFTPDIFFLHFSDVIHDVATIVFLLDSLLVTILTSLPRPCLQPHAVYAKDVLDIEQFSTVRGVKIEAEDYAFYRKFCSGAVSIPWQNEVRVVLPRQVNFIFRAR</sequence>
<comment type="similarity">
    <text evidence="1">Belongs to the protein kinase superfamily. AGC Ser/Thr protein kinase family. GPRK subfamily.</text>
</comment>
<dbReference type="EMBL" id="UYRU01064794">
    <property type="protein sequence ID" value="VDN16133.1"/>
    <property type="molecule type" value="Genomic_DNA"/>
</dbReference>